<dbReference type="SMART" id="SM00829">
    <property type="entry name" value="PKS_ER"/>
    <property type="match status" value="1"/>
</dbReference>
<evidence type="ECO:0000313" key="4">
    <source>
        <dbReference type="EMBL" id="SOC56072.1"/>
    </source>
</evidence>
<dbReference type="SUPFAM" id="SSF51735">
    <property type="entry name" value="NAD(P)-binding Rossmann-fold domains"/>
    <property type="match status" value="1"/>
</dbReference>
<dbReference type="Pfam" id="PF08240">
    <property type="entry name" value="ADH_N"/>
    <property type="match status" value="1"/>
</dbReference>
<protein>
    <recommendedName>
        <fullName evidence="2">Zinc-type alcohol dehydrogenase-like protein</fullName>
    </recommendedName>
</protein>
<evidence type="ECO:0000259" key="3">
    <source>
        <dbReference type="SMART" id="SM00829"/>
    </source>
</evidence>
<dbReference type="InterPro" id="IPR051603">
    <property type="entry name" value="Zinc-ADH_QOR/CCCR"/>
</dbReference>
<dbReference type="PANTHER" id="PTHR44154">
    <property type="entry name" value="QUINONE OXIDOREDUCTASE"/>
    <property type="match status" value="1"/>
</dbReference>
<reference evidence="4 5" key="1">
    <citation type="submission" date="2017-08" db="EMBL/GenBank/DDBJ databases">
        <authorList>
            <person name="de Groot N.N."/>
        </authorList>
    </citation>
    <scope>NUCLEOTIDE SEQUENCE [LARGE SCALE GENOMIC DNA]</scope>
    <source>
        <strain evidence="4 5">USBA 855</strain>
    </source>
</reference>
<gene>
    <name evidence="4" type="ORF">SAMN05421509_106124</name>
</gene>
<dbReference type="Pfam" id="PF13602">
    <property type="entry name" value="ADH_zinc_N_2"/>
    <property type="match status" value="1"/>
</dbReference>
<dbReference type="Gene3D" id="3.90.180.10">
    <property type="entry name" value="Medium-chain alcohol dehydrogenases, catalytic domain"/>
    <property type="match status" value="1"/>
</dbReference>
<dbReference type="InterPro" id="IPR020843">
    <property type="entry name" value="ER"/>
</dbReference>
<dbReference type="InterPro" id="IPR014182">
    <property type="entry name" value="ADH_Zn_typ-1"/>
</dbReference>
<organism evidence="4 5">
    <name type="scientific">Chromohalobacter canadensis</name>
    <dbReference type="NCBI Taxonomy" id="141389"/>
    <lineage>
        <taxon>Bacteria</taxon>
        <taxon>Pseudomonadati</taxon>
        <taxon>Pseudomonadota</taxon>
        <taxon>Gammaproteobacteria</taxon>
        <taxon>Oceanospirillales</taxon>
        <taxon>Halomonadaceae</taxon>
        <taxon>Chromohalobacter</taxon>
    </lineage>
</organism>
<dbReference type="RefSeq" id="WP_097023223.1">
    <property type="nucleotide sequence ID" value="NZ_OBQJ01000006.1"/>
</dbReference>
<keyword evidence="2" id="KW-0560">Oxidoreductase</keyword>
<dbReference type="NCBIfam" id="TIGR02817">
    <property type="entry name" value="adh_fam_1"/>
    <property type="match status" value="1"/>
</dbReference>
<dbReference type="InterPro" id="IPR013154">
    <property type="entry name" value="ADH-like_N"/>
</dbReference>
<dbReference type="AlphaFoldDB" id="A0A285VPU1"/>
<evidence type="ECO:0000256" key="1">
    <source>
        <dbReference type="ARBA" id="ARBA00022857"/>
    </source>
</evidence>
<accession>A0A285VPU1</accession>
<dbReference type="SUPFAM" id="SSF50129">
    <property type="entry name" value="GroES-like"/>
    <property type="match status" value="1"/>
</dbReference>
<dbReference type="GO" id="GO:0016491">
    <property type="term" value="F:oxidoreductase activity"/>
    <property type="evidence" value="ECO:0007669"/>
    <property type="project" value="UniProtKB-KW"/>
</dbReference>
<dbReference type="InterPro" id="IPR011032">
    <property type="entry name" value="GroES-like_sf"/>
</dbReference>
<dbReference type="InterPro" id="IPR036291">
    <property type="entry name" value="NAD(P)-bd_dom_sf"/>
</dbReference>
<dbReference type="Proteomes" id="UP000219023">
    <property type="component" value="Unassembled WGS sequence"/>
</dbReference>
<sequence length="340" mass="36928">MQVVATTGQPQAAPLDAFELHEREMPSPGEWDLLVRLDAVSVNPVDTKIRQGAFLPSDQHNVLGWDAVGRVEHVGANVEHFAPGDRVYYAGEVERPGCNAEYQLVDARLAAKAPSKLSAEEAAAMPLTSLTAWEALFDKLKLSQGKDTHREQTLLIINGAGGVGSIATQMARQLTGIKVIATASRDTSVEWCRRMGAHEVVDHHDLVANMQQAGHEQVDYIFNCHDIGDHWENMTTLIRPLGHIVAIAETQKPVDLNALQGKAVTFSWEFMFARPLHGADIAHQGSILATLAEHFDAGHLHSTLSDIVGPLTPANLGEAHRRLETGHTTGKLVLSAMPEA</sequence>
<keyword evidence="1" id="KW-0521">NADP</keyword>
<evidence type="ECO:0000256" key="2">
    <source>
        <dbReference type="RuleBase" id="RU364000"/>
    </source>
</evidence>
<dbReference type="PANTHER" id="PTHR44154:SF1">
    <property type="entry name" value="QUINONE OXIDOREDUCTASE"/>
    <property type="match status" value="1"/>
</dbReference>
<keyword evidence="2" id="KW-0862">Zinc</keyword>
<feature type="domain" description="Enoyl reductase (ER)" evidence="3">
    <location>
        <begin position="13"/>
        <end position="334"/>
    </location>
</feature>
<dbReference type="CDD" id="cd08252">
    <property type="entry name" value="AL_MDR"/>
    <property type="match status" value="1"/>
</dbReference>
<keyword evidence="2" id="KW-0479">Metal-binding</keyword>
<dbReference type="GO" id="GO:0008270">
    <property type="term" value="F:zinc ion binding"/>
    <property type="evidence" value="ECO:0007669"/>
    <property type="project" value="InterPro"/>
</dbReference>
<dbReference type="Gene3D" id="3.40.50.720">
    <property type="entry name" value="NAD(P)-binding Rossmann-like Domain"/>
    <property type="match status" value="1"/>
</dbReference>
<dbReference type="OrthoDB" id="9785812at2"/>
<dbReference type="EMBL" id="OBQJ01000006">
    <property type="protein sequence ID" value="SOC56072.1"/>
    <property type="molecule type" value="Genomic_DNA"/>
</dbReference>
<evidence type="ECO:0000313" key="5">
    <source>
        <dbReference type="Proteomes" id="UP000219023"/>
    </source>
</evidence>
<comment type="similarity">
    <text evidence="2">Belongs to the zinc-containing alcohol dehydrogenase family. Quinone oxidoreductase subfamily.</text>
</comment>
<proteinExistence type="inferred from homology"/>
<name>A0A285VPU1_9GAMM</name>